<dbReference type="GO" id="GO:0000462">
    <property type="term" value="P:maturation of SSU-rRNA from tricistronic rRNA transcript (SSU-rRNA, 5.8S rRNA, LSU-rRNA)"/>
    <property type="evidence" value="ECO:0007669"/>
    <property type="project" value="TreeGrafter"/>
</dbReference>
<feature type="region of interest" description="Disordered" evidence="1">
    <location>
        <begin position="298"/>
        <end position="358"/>
    </location>
</feature>
<dbReference type="PANTHER" id="PTHR28096">
    <property type="entry name" value="PROTEIN FAF1"/>
    <property type="match status" value="1"/>
</dbReference>
<dbReference type="OrthoDB" id="5556956at2759"/>
<dbReference type="Proteomes" id="UP000245946">
    <property type="component" value="Unassembled WGS sequence"/>
</dbReference>
<sequence length="358" mass="36949">MPSRSRSDSSGSRASSSSSSSAGDAHAAALAALQAHGADFLAACGMAPAAAAAAAEDDDHDDDAEDHEGEPPAARATAGSTVAASAASASAHKQLASAAPEVRTQAAGKKRAREPVTVVFEQTGRRRTGDEASGGDAQRGSARDFMSSKVQRVHTSQAAGSSRKSGVTSEDEADEKAARANDKELSHLLSTTLFAPGSGASSSTRGLSHGDTAARLAELGASKKELRGATVGRGWGEAKVKAQDMAAMPAAMRAGMRKKEMERQDKRVELAKELGTYHTSLKKMKEVGSDLILGTRRLEKEQRTREKGVGMGVGTFRNGTLKIGKAERERIEGSRGGKTRGRGGRGGAAGRGGKRGRA</sequence>
<feature type="compositionally biased region" description="Low complexity" evidence="1">
    <location>
        <begin position="71"/>
        <end position="99"/>
    </location>
</feature>
<dbReference type="InterPro" id="IPR053030">
    <property type="entry name" value="Ribosomal_biogenesis_FAF1-like"/>
</dbReference>
<name>A0A316Z3P2_9BASI</name>
<dbReference type="EMBL" id="KZ819303">
    <property type="protein sequence ID" value="PWN95694.1"/>
    <property type="molecule type" value="Genomic_DNA"/>
</dbReference>
<dbReference type="AlphaFoldDB" id="A0A316Z3P2"/>
<feature type="region of interest" description="Disordered" evidence="1">
    <location>
        <begin position="1"/>
        <end position="27"/>
    </location>
</feature>
<evidence type="ECO:0000313" key="2">
    <source>
        <dbReference type="EMBL" id="PWN95694.1"/>
    </source>
</evidence>
<dbReference type="GeneID" id="37270819"/>
<dbReference type="RefSeq" id="XP_025595973.1">
    <property type="nucleotide sequence ID" value="XM_025743275.1"/>
</dbReference>
<feature type="compositionally biased region" description="Basic and acidic residues" evidence="1">
    <location>
        <begin position="175"/>
        <end position="184"/>
    </location>
</feature>
<organism evidence="2 3">
    <name type="scientific">Tilletiopsis washingtonensis</name>
    <dbReference type="NCBI Taxonomy" id="58919"/>
    <lineage>
        <taxon>Eukaryota</taxon>
        <taxon>Fungi</taxon>
        <taxon>Dikarya</taxon>
        <taxon>Basidiomycota</taxon>
        <taxon>Ustilaginomycotina</taxon>
        <taxon>Exobasidiomycetes</taxon>
        <taxon>Entylomatales</taxon>
        <taxon>Entylomatales incertae sedis</taxon>
        <taxon>Tilletiopsis</taxon>
    </lineage>
</organism>
<evidence type="ECO:0000256" key="1">
    <source>
        <dbReference type="SAM" id="MobiDB-lite"/>
    </source>
</evidence>
<feature type="compositionally biased region" description="Basic and acidic residues" evidence="1">
    <location>
        <begin position="298"/>
        <end position="308"/>
    </location>
</feature>
<dbReference type="GO" id="GO:0005730">
    <property type="term" value="C:nucleolus"/>
    <property type="evidence" value="ECO:0007669"/>
    <property type="project" value="TreeGrafter"/>
</dbReference>
<gene>
    <name evidence="2" type="ORF">FA09DRAFT_332008</name>
</gene>
<protein>
    <submittedName>
        <fullName evidence="2">Uncharacterized protein</fullName>
    </submittedName>
</protein>
<dbReference type="PANTHER" id="PTHR28096:SF1">
    <property type="entry name" value="PROTEIN FAF1"/>
    <property type="match status" value="1"/>
</dbReference>
<evidence type="ECO:0000313" key="3">
    <source>
        <dbReference type="Proteomes" id="UP000245946"/>
    </source>
</evidence>
<feature type="compositionally biased region" description="Polar residues" evidence="1">
    <location>
        <begin position="148"/>
        <end position="168"/>
    </location>
</feature>
<accession>A0A316Z3P2</accession>
<feature type="region of interest" description="Disordered" evidence="1">
    <location>
        <begin position="48"/>
        <end position="184"/>
    </location>
</feature>
<keyword evidence="3" id="KW-1185">Reference proteome</keyword>
<dbReference type="STRING" id="58919.A0A316Z3P2"/>
<feature type="compositionally biased region" description="Acidic residues" evidence="1">
    <location>
        <begin position="55"/>
        <end position="68"/>
    </location>
</feature>
<feature type="compositionally biased region" description="Basic and acidic residues" evidence="1">
    <location>
        <begin position="324"/>
        <end position="335"/>
    </location>
</feature>
<proteinExistence type="predicted"/>
<reference evidence="2 3" key="1">
    <citation type="journal article" date="2018" name="Mol. Biol. Evol.">
        <title>Broad Genomic Sampling Reveals a Smut Pathogenic Ancestry of the Fungal Clade Ustilaginomycotina.</title>
        <authorList>
            <person name="Kijpornyongpan T."/>
            <person name="Mondo S.J."/>
            <person name="Barry K."/>
            <person name="Sandor L."/>
            <person name="Lee J."/>
            <person name="Lipzen A."/>
            <person name="Pangilinan J."/>
            <person name="LaButti K."/>
            <person name="Hainaut M."/>
            <person name="Henrissat B."/>
            <person name="Grigoriev I.V."/>
            <person name="Spatafora J.W."/>
            <person name="Aime M.C."/>
        </authorList>
    </citation>
    <scope>NUCLEOTIDE SEQUENCE [LARGE SCALE GENOMIC DNA]</scope>
    <source>
        <strain evidence="2 3">MCA 4186</strain>
    </source>
</reference>